<dbReference type="Pfam" id="PF00582">
    <property type="entry name" value="Usp"/>
    <property type="match status" value="1"/>
</dbReference>
<evidence type="ECO:0000259" key="2">
    <source>
        <dbReference type="Pfam" id="PF00582"/>
    </source>
</evidence>
<feature type="domain" description="UspA" evidence="2">
    <location>
        <begin position="154"/>
        <end position="270"/>
    </location>
</feature>
<evidence type="ECO:0000256" key="1">
    <source>
        <dbReference type="ARBA" id="ARBA00008791"/>
    </source>
</evidence>
<dbReference type="EMBL" id="CP119326">
    <property type="protein sequence ID" value="WEK39476.1"/>
    <property type="molecule type" value="Genomic_DNA"/>
</dbReference>
<dbReference type="AlphaFoldDB" id="A0AAJ5WWC9"/>
<accession>A0AAJ5WWC9</accession>
<dbReference type="InterPro" id="IPR006016">
    <property type="entry name" value="UspA"/>
</dbReference>
<gene>
    <name evidence="3" type="ORF">P0Y50_13165</name>
</gene>
<evidence type="ECO:0000313" key="3">
    <source>
        <dbReference type="EMBL" id="WEK39476.1"/>
    </source>
</evidence>
<organism evidence="3 4">
    <name type="scientific">Candidatus Brevundimonas colombiensis</name>
    <dbReference type="NCBI Taxonomy" id="3121376"/>
    <lineage>
        <taxon>Bacteria</taxon>
        <taxon>Pseudomonadati</taxon>
        <taxon>Pseudomonadota</taxon>
        <taxon>Alphaproteobacteria</taxon>
        <taxon>Caulobacterales</taxon>
        <taxon>Caulobacteraceae</taxon>
        <taxon>Brevundimonas</taxon>
    </lineage>
</organism>
<dbReference type="SUPFAM" id="SSF52402">
    <property type="entry name" value="Adenine nucleotide alpha hydrolases-like"/>
    <property type="match status" value="2"/>
</dbReference>
<protein>
    <submittedName>
        <fullName evidence="3">Universal stress protein</fullName>
    </submittedName>
</protein>
<dbReference type="CDD" id="cd00293">
    <property type="entry name" value="USP-like"/>
    <property type="match status" value="1"/>
</dbReference>
<name>A0AAJ5WWC9_9CAUL</name>
<dbReference type="Gene3D" id="3.40.50.12370">
    <property type="match status" value="1"/>
</dbReference>
<dbReference type="Proteomes" id="UP001213664">
    <property type="component" value="Chromosome"/>
</dbReference>
<sequence length="272" mass="28979">MAVFLDGSPAGERIAGHAAEIATRHAAHLIGMFGAVHPRSAAPAESFARGAEGINQVLERHRRETEVKAVTAGRAFAAVTEARALSSEFRVVWRDSVDDDAALHALHCDLVICSRPKPVDLPQGWTGEHVLLASGVPVLLVPDTWTGSSIGDHVAVAWNGSREARRAVADALPFLSAAQSVTIISIERHNGRSAPGEELLQHLERHEITAQVRTVQAADGPTSQILADQVGEIGADCLVIGAYSRPRSAEILFGGTTRNLLARCPVPLFLSR</sequence>
<dbReference type="PANTHER" id="PTHR46268">
    <property type="entry name" value="STRESS RESPONSE PROTEIN NHAX"/>
    <property type="match status" value="1"/>
</dbReference>
<comment type="similarity">
    <text evidence="1">Belongs to the universal stress protein A family.</text>
</comment>
<proteinExistence type="inferred from homology"/>
<evidence type="ECO:0000313" key="4">
    <source>
        <dbReference type="Proteomes" id="UP001213664"/>
    </source>
</evidence>
<dbReference type="PANTHER" id="PTHR46268:SF15">
    <property type="entry name" value="UNIVERSAL STRESS PROTEIN HP_0031"/>
    <property type="match status" value="1"/>
</dbReference>
<reference evidence="3" key="1">
    <citation type="submission" date="2023-03" db="EMBL/GenBank/DDBJ databases">
        <title>Andean soil-derived lignocellulolytic bacterial consortium as a source of novel taxa and putative plastic-active enzymes.</title>
        <authorList>
            <person name="Diaz-Garcia L."/>
            <person name="Chuvochina M."/>
            <person name="Feuerriegel G."/>
            <person name="Bunk B."/>
            <person name="Sproer C."/>
            <person name="Streit W.R."/>
            <person name="Rodriguez L.M."/>
            <person name="Overmann J."/>
            <person name="Jimenez D.J."/>
        </authorList>
    </citation>
    <scope>NUCLEOTIDE SEQUENCE</scope>
    <source>
        <strain evidence="3">MAG 833</strain>
    </source>
</reference>